<evidence type="ECO:0000259" key="1">
    <source>
        <dbReference type="Pfam" id="PF00501"/>
    </source>
</evidence>
<dbReference type="InterPro" id="IPR025110">
    <property type="entry name" value="AMP-bd_C"/>
</dbReference>
<sequence length="567" mass="60579">MSDMLRDSTRPQEVASADAVVARVTGPGSPFEIGERDGLRLFIAAPPDLNLLIESARRFGDRTCVVDFDSAGAERRMSYDQVFSWRDQLVPILHIARGDRVAIAMRNRAEWLVAFLAVMKAGGVAVLVNSRGSGPEVLAMLEDVDPAVVLADSERTAAIREAGFKGRVLDLTKPFNADELARRTADTSPDASVAKATDPCAILFTSGTTGRVKGAVLSHRNVITGLMSTQMSGMIVLGNMAAQMGTTPEALMAQMPQQASLLVYPLFHVSGLGSGFLSPFLGGGKVVIMRRWDADEAARLIAAEQISMFSAVPTMLWDILHRARIDGTSLSSLRNIGCGGQALPVNLVEEVHALCPHAQIGTGYGMTECSGAIAQAVGPEFMARPAAAGRKLAMVEVRIEGPDGQVLGEGETGEIVVRGAQVMQGYWNRPEETAAVLTEDGWLRTGDVGMVDSDGYVFIVDRKKDMVISGGENIYCAEVERVLGTIPGLTECAAFGLPDERLGERLVAVVIAPNIDEAGVIAWVASRLARYKAPSRVAVTTTPLPRNALGKVDKIALRKLWPELSGE</sequence>
<dbReference type="PANTHER" id="PTHR43201">
    <property type="entry name" value="ACYL-COA SYNTHETASE"/>
    <property type="match status" value="1"/>
</dbReference>
<evidence type="ECO:0000313" key="4">
    <source>
        <dbReference type="Proteomes" id="UP000031338"/>
    </source>
</evidence>
<accession>A0A0B8ZE86</accession>
<dbReference type="PROSITE" id="PS00455">
    <property type="entry name" value="AMP_BINDING"/>
    <property type="match status" value="1"/>
</dbReference>
<proteinExistence type="predicted"/>
<dbReference type="Pfam" id="PF13193">
    <property type="entry name" value="AMP-binding_C"/>
    <property type="match status" value="1"/>
</dbReference>
<dbReference type="InterPro" id="IPR042099">
    <property type="entry name" value="ANL_N_sf"/>
</dbReference>
<dbReference type="InterPro" id="IPR045851">
    <property type="entry name" value="AMP-bd_C_sf"/>
</dbReference>
<dbReference type="RefSeq" id="WP_052242555.1">
    <property type="nucleotide sequence ID" value="NZ_JRVC01000015.1"/>
</dbReference>
<evidence type="ECO:0000313" key="3">
    <source>
        <dbReference type="EMBL" id="KHS44529.1"/>
    </source>
</evidence>
<dbReference type="SUPFAM" id="SSF56801">
    <property type="entry name" value="Acetyl-CoA synthetase-like"/>
    <property type="match status" value="1"/>
</dbReference>
<protein>
    <submittedName>
        <fullName evidence="3">AMP-dependent synthetase and ligase</fullName>
    </submittedName>
</protein>
<comment type="caution">
    <text evidence="3">The sequence shown here is derived from an EMBL/GenBank/DDBJ whole genome shotgun (WGS) entry which is preliminary data.</text>
</comment>
<reference evidence="3 4" key="1">
    <citation type="submission" date="2014-10" db="EMBL/GenBank/DDBJ databases">
        <title>Draft genome sequence of Novosphingobium subterraneum DSM 12447.</title>
        <authorList>
            <person name="Gan H.M."/>
            <person name="Gan H.Y."/>
            <person name="Savka M.A."/>
        </authorList>
    </citation>
    <scope>NUCLEOTIDE SEQUENCE [LARGE SCALE GENOMIC DNA]</scope>
    <source>
        <strain evidence="3 4">DSM 12447</strain>
    </source>
</reference>
<evidence type="ECO:0000259" key="2">
    <source>
        <dbReference type="Pfam" id="PF13193"/>
    </source>
</evidence>
<gene>
    <name evidence="3" type="ORF">NJ75_03107</name>
</gene>
<dbReference type="InterPro" id="IPR000873">
    <property type="entry name" value="AMP-dep_synth/lig_dom"/>
</dbReference>
<dbReference type="Gene3D" id="3.30.300.30">
    <property type="match status" value="1"/>
</dbReference>
<dbReference type="Gene3D" id="3.40.50.12780">
    <property type="entry name" value="N-terminal domain of ligase-like"/>
    <property type="match status" value="1"/>
</dbReference>
<dbReference type="GO" id="GO:0031956">
    <property type="term" value="F:medium-chain fatty acid-CoA ligase activity"/>
    <property type="evidence" value="ECO:0007669"/>
    <property type="project" value="TreeGrafter"/>
</dbReference>
<keyword evidence="4" id="KW-1185">Reference proteome</keyword>
<dbReference type="PANTHER" id="PTHR43201:SF32">
    <property type="entry name" value="2-SUCCINYLBENZOATE--COA LIGASE, CHLOROPLASTIC_PEROXISOMAL"/>
    <property type="match status" value="1"/>
</dbReference>
<dbReference type="EMBL" id="JRVC01000015">
    <property type="protein sequence ID" value="KHS44529.1"/>
    <property type="molecule type" value="Genomic_DNA"/>
</dbReference>
<feature type="domain" description="AMP-binding enzyme C-terminal" evidence="2">
    <location>
        <begin position="478"/>
        <end position="551"/>
    </location>
</feature>
<dbReference type="Proteomes" id="UP000031338">
    <property type="component" value="Unassembled WGS sequence"/>
</dbReference>
<dbReference type="InterPro" id="IPR020845">
    <property type="entry name" value="AMP-binding_CS"/>
</dbReference>
<organism evidence="3 4">
    <name type="scientific">Novosphingobium subterraneum</name>
    <dbReference type="NCBI Taxonomy" id="48936"/>
    <lineage>
        <taxon>Bacteria</taxon>
        <taxon>Pseudomonadati</taxon>
        <taxon>Pseudomonadota</taxon>
        <taxon>Alphaproteobacteria</taxon>
        <taxon>Sphingomonadales</taxon>
        <taxon>Sphingomonadaceae</taxon>
        <taxon>Novosphingobium</taxon>
    </lineage>
</organism>
<feature type="domain" description="AMP-dependent synthetase/ligase" evidence="1">
    <location>
        <begin position="54"/>
        <end position="427"/>
    </location>
</feature>
<dbReference type="GO" id="GO:0006631">
    <property type="term" value="P:fatty acid metabolic process"/>
    <property type="evidence" value="ECO:0007669"/>
    <property type="project" value="TreeGrafter"/>
</dbReference>
<dbReference type="PATRIC" id="fig|48936.3.peg.3122"/>
<keyword evidence="3" id="KW-0436">Ligase</keyword>
<dbReference type="AlphaFoldDB" id="A0A0B8ZE86"/>
<dbReference type="Pfam" id="PF00501">
    <property type="entry name" value="AMP-binding"/>
    <property type="match status" value="1"/>
</dbReference>
<dbReference type="STRING" id="48936.NJ75_03107"/>
<name>A0A0B8ZE86_9SPHN</name>